<dbReference type="SUPFAM" id="SSF52540">
    <property type="entry name" value="P-loop containing nucleoside triphosphate hydrolases"/>
    <property type="match status" value="1"/>
</dbReference>
<dbReference type="EMBL" id="JADWDJ010000017">
    <property type="protein sequence ID" value="KAG5267851.1"/>
    <property type="molecule type" value="Genomic_DNA"/>
</dbReference>
<proteinExistence type="predicted"/>
<comment type="caution">
    <text evidence="1">The sequence shown here is derived from an EMBL/GenBank/DDBJ whole genome shotgun (WGS) entry which is preliminary data.</text>
</comment>
<dbReference type="Pfam" id="PF13671">
    <property type="entry name" value="AAA_33"/>
    <property type="match status" value="1"/>
</dbReference>
<dbReference type="InterPro" id="IPR026302">
    <property type="entry name" value="NEDD4-bd_p2"/>
</dbReference>
<reference evidence="1 2" key="1">
    <citation type="submission" date="2020-10" db="EMBL/GenBank/DDBJ databases">
        <title>Chromosome-scale genome assembly of the Allis shad, Alosa alosa.</title>
        <authorList>
            <person name="Margot Z."/>
            <person name="Christophe K."/>
            <person name="Cabau C."/>
            <person name="Louis A."/>
            <person name="Berthelot C."/>
            <person name="Parey E."/>
            <person name="Roest Crollius H."/>
            <person name="Montfort J."/>
            <person name="Robinson-Rechavi M."/>
            <person name="Bucao C."/>
            <person name="Bouchez O."/>
            <person name="Gislard M."/>
            <person name="Lluch J."/>
            <person name="Milhes M."/>
            <person name="Lampietro C."/>
            <person name="Lopez Roques C."/>
            <person name="Donnadieu C."/>
            <person name="Braasch I."/>
            <person name="Desvignes T."/>
            <person name="Postlethwait J."/>
            <person name="Bobe J."/>
            <person name="Guiguen Y."/>
        </authorList>
    </citation>
    <scope>NUCLEOTIDE SEQUENCE [LARGE SCALE GENOMIC DNA]</scope>
    <source>
        <strain evidence="1">M-15738</strain>
        <tissue evidence="1">Blood</tissue>
    </source>
</reference>
<keyword evidence="2" id="KW-1185">Reference proteome</keyword>
<dbReference type="Proteomes" id="UP000823561">
    <property type="component" value="Chromosome 17"/>
</dbReference>
<evidence type="ECO:0008006" key="3">
    <source>
        <dbReference type="Google" id="ProtNLM"/>
    </source>
</evidence>
<dbReference type="AlphaFoldDB" id="A0AAV6G5D2"/>
<dbReference type="InterPro" id="IPR027417">
    <property type="entry name" value="P-loop_NTPase"/>
</dbReference>
<dbReference type="PANTHER" id="PTHR13308">
    <property type="entry name" value="NEDD4-BINDING PROTEIN 2-LIKE 1"/>
    <property type="match status" value="1"/>
</dbReference>
<protein>
    <recommendedName>
        <fullName evidence="3">NEDD4-binding protein 2-like 1</fullName>
    </recommendedName>
</protein>
<organism evidence="1 2">
    <name type="scientific">Alosa alosa</name>
    <name type="common">allis shad</name>
    <dbReference type="NCBI Taxonomy" id="278164"/>
    <lineage>
        <taxon>Eukaryota</taxon>
        <taxon>Metazoa</taxon>
        <taxon>Chordata</taxon>
        <taxon>Craniata</taxon>
        <taxon>Vertebrata</taxon>
        <taxon>Euteleostomi</taxon>
        <taxon>Actinopterygii</taxon>
        <taxon>Neopterygii</taxon>
        <taxon>Teleostei</taxon>
        <taxon>Clupei</taxon>
        <taxon>Clupeiformes</taxon>
        <taxon>Clupeoidei</taxon>
        <taxon>Clupeidae</taxon>
        <taxon>Alosa</taxon>
    </lineage>
</organism>
<name>A0AAV6G5D2_9TELE</name>
<accession>A0AAV6G5D2</accession>
<dbReference type="Gene3D" id="3.40.50.300">
    <property type="entry name" value="P-loop containing nucleotide triphosphate hydrolases"/>
    <property type="match status" value="1"/>
</dbReference>
<evidence type="ECO:0000313" key="1">
    <source>
        <dbReference type="EMBL" id="KAG5267851.1"/>
    </source>
</evidence>
<evidence type="ECO:0000313" key="2">
    <source>
        <dbReference type="Proteomes" id="UP000823561"/>
    </source>
</evidence>
<sequence length="175" mass="21135">MMYHNRRYRGTMYILRGLPGTGKSGIAWNLWQEEGGEIVSFFDYYRIYHNSQMNTAYFGRAHKWARKTAKDALERGVDPVIINNCNMPRWHMYPYVLMAFTRDYWIEFIETEDTWNVPLEELERRCDDIPLSVLDRMKESYEPARNPYDVLLDEYAESRWISSREMAQYNWSNIQ</sequence>
<dbReference type="PANTHER" id="PTHR13308:SF5">
    <property type="entry name" value="NEDD4-BINDING PROTEIN 2-LIKE 1"/>
    <property type="match status" value="1"/>
</dbReference>
<gene>
    <name evidence="1" type="ORF">AALO_G00226570</name>
</gene>